<dbReference type="AlphaFoldDB" id="A0AA39PSG7"/>
<feature type="region of interest" description="Disordered" evidence="1">
    <location>
        <begin position="224"/>
        <end position="254"/>
    </location>
</feature>
<feature type="compositionally biased region" description="Pro residues" evidence="1">
    <location>
        <begin position="125"/>
        <end position="145"/>
    </location>
</feature>
<feature type="region of interest" description="Disordered" evidence="1">
    <location>
        <begin position="86"/>
        <end position="147"/>
    </location>
</feature>
<sequence length="416" mass="46014">MAIRWLCRFFSCLLPPPHRPPPLPTQWNSYIDGIERLFFRPGNTSNKDLLTMTTTTAYWTIIRTEGGGLGEWGEGERAGWCEQDGDTEMRAPTANNDGNTRALWGIDTYPNEGSEAPNGSSTAPLPSPPLAPPLPAQHHPLPPSLGHPETPYPCISHSLSGGTQLWVPFCLQTPLWPDAHPSSRRLPKMTYSASYSTADDAMTGASIADTTTDLMHPTRPVRSNYRAHHCRPPPRPSSPSPTSPRAPRAPTSRHLPLFEWGNIAVRPVLPTDPTVTCRPPMTPPPTLYDIPPALQGSPLPQNLTTPVFDNGKCNGNAVAPSSNPACRTLPPAIIAAHERAMIPITSNDCVSRRRTCLRPEVHHAQPFRSVYCPFRYCRSCQFDYALFWYAESSFFWCPMVGVVPVEQAGQREFRLQ</sequence>
<protein>
    <submittedName>
        <fullName evidence="2">Uncharacterized protein</fullName>
    </submittedName>
</protein>
<comment type="caution">
    <text evidence="2">The sequence shown here is derived from an EMBL/GenBank/DDBJ whole genome shotgun (WGS) entry which is preliminary data.</text>
</comment>
<name>A0AA39PSG7_9AGAR</name>
<keyword evidence="3" id="KW-1185">Reference proteome</keyword>
<evidence type="ECO:0000313" key="3">
    <source>
        <dbReference type="Proteomes" id="UP001175228"/>
    </source>
</evidence>
<evidence type="ECO:0000256" key="1">
    <source>
        <dbReference type="SAM" id="MobiDB-lite"/>
    </source>
</evidence>
<dbReference type="Proteomes" id="UP001175228">
    <property type="component" value="Unassembled WGS sequence"/>
</dbReference>
<accession>A0AA39PSG7</accession>
<dbReference type="EMBL" id="JAUEPU010000037">
    <property type="protein sequence ID" value="KAK0489708.1"/>
    <property type="molecule type" value="Genomic_DNA"/>
</dbReference>
<gene>
    <name evidence="2" type="ORF">EDD18DRAFT_1110066</name>
</gene>
<organism evidence="2 3">
    <name type="scientific">Armillaria luteobubalina</name>
    <dbReference type="NCBI Taxonomy" id="153913"/>
    <lineage>
        <taxon>Eukaryota</taxon>
        <taxon>Fungi</taxon>
        <taxon>Dikarya</taxon>
        <taxon>Basidiomycota</taxon>
        <taxon>Agaricomycotina</taxon>
        <taxon>Agaricomycetes</taxon>
        <taxon>Agaricomycetidae</taxon>
        <taxon>Agaricales</taxon>
        <taxon>Marasmiineae</taxon>
        <taxon>Physalacriaceae</taxon>
        <taxon>Armillaria</taxon>
    </lineage>
</organism>
<evidence type="ECO:0000313" key="2">
    <source>
        <dbReference type="EMBL" id="KAK0489708.1"/>
    </source>
</evidence>
<reference evidence="2" key="1">
    <citation type="submission" date="2023-06" db="EMBL/GenBank/DDBJ databases">
        <authorList>
            <consortium name="Lawrence Berkeley National Laboratory"/>
            <person name="Ahrendt S."/>
            <person name="Sahu N."/>
            <person name="Indic B."/>
            <person name="Wong-Bajracharya J."/>
            <person name="Merenyi Z."/>
            <person name="Ke H.-M."/>
            <person name="Monk M."/>
            <person name="Kocsube S."/>
            <person name="Drula E."/>
            <person name="Lipzen A."/>
            <person name="Balint B."/>
            <person name="Henrissat B."/>
            <person name="Andreopoulos B."/>
            <person name="Martin F.M."/>
            <person name="Harder C.B."/>
            <person name="Rigling D."/>
            <person name="Ford K.L."/>
            <person name="Foster G.D."/>
            <person name="Pangilinan J."/>
            <person name="Papanicolaou A."/>
            <person name="Barry K."/>
            <person name="LaButti K."/>
            <person name="Viragh M."/>
            <person name="Koriabine M."/>
            <person name="Yan M."/>
            <person name="Riley R."/>
            <person name="Champramary S."/>
            <person name="Plett K.L."/>
            <person name="Tsai I.J."/>
            <person name="Slot J."/>
            <person name="Sipos G."/>
            <person name="Plett J."/>
            <person name="Nagy L.G."/>
            <person name="Grigoriev I.V."/>
        </authorList>
    </citation>
    <scope>NUCLEOTIDE SEQUENCE</scope>
    <source>
        <strain evidence="2">HWK02</strain>
    </source>
</reference>
<feature type="compositionally biased region" description="Pro residues" evidence="1">
    <location>
        <begin position="233"/>
        <end position="244"/>
    </location>
</feature>
<proteinExistence type="predicted"/>